<feature type="signal peptide" evidence="8">
    <location>
        <begin position="1"/>
        <end position="24"/>
    </location>
</feature>
<keyword evidence="7" id="KW-0449">Lipoprotein</keyword>
<evidence type="ECO:0000313" key="10">
    <source>
        <dbReference type="Proteomes" id="UP000030103"/>
    </source>
</evidence>
<keyword evidence="5" id="KW-0564">Palmitate</keyword>
<feature type="chain" id="PRO_5001998326" description="Major fimbrial subunit protein N-terminal domain-containing protein" evidence="8">
    <location>
        <begin position="25"/>
        <end position="449"/>
    </location>
</feature>
<reference evidence="9 10" key="1">
    <citation type="submission" date="2014-09" db="EMBL/GenBank/DDBJ databases">
        <title>Draft Genome Sequence of Porphyromonas macacae COT-192_OH2859.</title>
        <authorList>
            <person name="Wallis C."/>
            <person name="Deusch O."/>
            <person name="O'Flynn C."/>
            <person name="Davis I."/>
            <person name="Horsfall A."/>
            <person name="Kirkwood N."/>
            <person name="Harris S."/>
            <person name="Eisen J.A."/>
            <person name="Coil D.A."/>
            <person name="Darling A.E."/>
            <person name="Jospin G."/>
            <person name="Alexiev A."/>
        </authorList>
    </citation>
    <scope>NUCLEOTIDE SEQUENCE [LARGE SCALE GENOMIC DNA]</scope>
    <source>
        <strain evidence="10">COT-192 OH2859</strain>
    </source>
</reference>
<dbReference type="RefSeq" id="WP_036873768.1">
    <property type="nucleotide sequence ID" value="NZ_JRFA01000014.1"/>
</dbReference>
<keyword evidence="4" id="KW-0472">Membrane</keyword>
<evidence type="ECO:0000313" key="9">
    <source>
        <dbReference type="EMBL" id="KGN74433.1"/>
    </source>
</evidence>
<keyword evidence="3 8" id="KW-0732">Signal</keyword>
<proteinExistence type="inferred from homology"/>
<dbReference type="Gene3D" id="2.60.40.2580">
    <property type="match status" value="1"/>
</dbReference>
<dbReference type="Proteomes" id="UP000030103">
    <property type="component" value="Unassembled WGS sequence"/>
</dbReference>
<name>A0A0A2E6A3_9PORP</name>
<evidence type="ECO:0000256" key="1">
    <source>
        <dbReference type="ARBA" id="ARBA00004442"/>
    </source>
</evidence>
<sequence length="449" mass="50740">MLNIKIKYIAFFLLALTWMGCERAVDNLSPQSGEPVVYLAVSTRAAHIHGEESVNKDDKDFEDHVYSLAMLVFDSSTGNKIAQYHTTSVGAGDKSYVFTSKFTPGVRDFYFVANLLPGMKEAFERVKTKSEMEAQMKLLRDLDDAFYVGASSKKGFPMARVYPNQTIAKGGTVYQPLLFTPVVNGAKEDCVKLVRVVAKLEVIFDADDVDDVEKVELINSDRKFSLIKTNEVSTTYVADLRMQRKAGTNSWLAYMPEKIISAGTSWSTLGADKKPVNYFRITDKRGNSYSIPIITRDGTIPGGKYLPYAEGRLADKPDYSVFRNHHYKYEIKNLPNQVEIFYSITDWQVVKKETYVGYGYNVEVDTDGNGIISNSIVNCDPHKVRLKAVNNAYFDDDINKKEILFSELAKDASKIFKINKDRVSVGRAYLEVYYNGTPESKFVKEFIKK</sequence>
<keyword evidence="10" id="KW-1185">Reference proteome</keyword>
<dbReference type="InterPro" id="IPR014941">
    <property type="entry name" value="FimB/Mfa2/Mfa3"/>
</dbReference>
<dbReference type="STRING" id="28115.HQ47_05160"/>
<evidence type="ECO:0000256" key="4">
    <source>
        <dbReference type="ARBA" id="ARBA00023136"/>
    </source>
</evidence>
<gene>
    <name evidence="9" type="ORF">HQ47_05160</name>
</gene>
<dbReference type="Pfam" id="PF08842">
    <property type="entry name" value="Mfa2"/>
    <property type="match status" value="1"/>
</dbReference>
<comment type="subcellular location">
    <subcellularLocation>
        <location evidence="1">Cell outer membrane</location>
    </subcellularLocation>
</comment>
<keyword evidence="6" id="KW-0998">Cell outer membrane</keyword>
<dbReference type="PROSITE" id="PS51257">
    <property type="entry name" value="PROKAR_LIPOPROTEIN"/>
    <property type="match status" value="1"/>
</dbReference>
<accession>A0A0A2E6A3</accession>
<evidence type="ECO:0000256" key="3">
    <source>
        <dbReference type="ARBA" id="ARBA00022729"/>
    </source>
</evidence>
<dbReference type="AlphaFoldDB" id="A0A0A2E6A3"/>
<evidence type="ECO:0000256" key="6">
    <source>
        <dbReference type="ARBA" id="ARBA00023237"/>
    </source>
</evidence>
<comment type="similarity">
    <text evidence="2">Belongs to the bacteroidetes fimbrillin superfamily. FimB/Mfa2 family.</text>
</comment>
<evidence type="ECO:0000256" key="2">
    <source>
        <dbReference type="ARBA" id="ARBA00007248"/>
    </source>
</evidence>
<evidence type="ECO:0000256" key="8">
    <source>
        <dbReference type="SAM" id="SignalP"/>
    </source>
</evidence>
<comment type="caution">
    <text evidence="9">The sequence shown here is derived from an EMBL/GenBank/DDBJ whole genome shotgun (WGS) entry which is preliminary data.</text>
</comment>
<evidence type="ECO:0008006" key="11">
    <source>
        <dbReference type="Google" id="ProtNLM"/>
    </source>
</evidence>
<dbReference type="EMBL" id="JRFA01000014">
    <property type="protein sequence ID" value="KGN74433.1"/>
    <property type="molecule type" value="Genomic_DNA"/>
</dbReference>
<evidence type="ECO:0000256" key="7">
    <source>
        <dbReference type="ARBA" id="ARBA00023288"/>
    </source>
</evidence>
<organism evidence="9 10">
    <name type="scientific">Porphyromonas macacae</name>
    <dbReference type="NCBI Taxonomy" id="28115"/>
    <lineage>
        <taxon>Bacteria</taxon>
        <taxon>Pseudomonadati</taxon>
        <taxon>Bacteroidota</taxon>
        <taxon>Bacteroidia</taxon>
        <taxon>Bacteroidales</taxon>
        <taxon>Porphyromonadaceae</taxon>
        <taxon>Porphyromonas</taxon>
    </lineage>
</organism>
<dbReference type="GO" id="GO:0009279">
    <property type="term" value="C:cell outer membrane"/>
    <property type="evidence" value="ECO:0007669"/>
    <property type="project" value="UniProtKB-SubCell"/>
</dbReference>
<dbReference type="OrthoDB" id="1014294at2"/>
<evidence type="ECO:0000256" key="5">
    <source>
        <dbReference type="ARBA" id="ARBA00023139"/>
    </source>
</evidence>
<protein>
    <recommendedName>
        <fullName evidence="11">Major fimbrial subunit protein N-terminal domain-containing protein</fullName>
    </recommendedName>
</protein>